<proteinExistence type="predicted"/>
<name>A0A9J6FXY4_HAELO</name>
<comment type="caution">
    <text evidence="1">The sequence shown here is derived from an EMBL/GenBank/DDBJ whole genome shotgun (WGS) entry which is preliminary data.</text>
</comment>
<dbReference type="VEuPathDB" id="VectorBase:HLOH_051451"/>
<gene>
    <name evidence="1" type="ORF">HPB48_006121</name>
</gene>
<reference evidence="1 2" key="1">
    <citation type="journal article" date="2020" name="Cell">
        <title>Large-Scale Comparative Analyses of Tick Genomes Elucidate Their Genetic Diversity and Vector Capacities.</title>
        <authorList>
            <consortium name="Tick Genome and Microbiome Consortium (TIGMIC)"/>
            <person name="Jia N."/>
            <person name="Wang J."/>
            <person name="Shi W."/>
            <person name="Du L."/>
            <person name="Sun Y."/>
            <person name="Zhan W."/>
            <person name="Jiang J.F."/>
            <person name="Wang Q."/>
            <person name="Zhang B."/>
            <person name="Ji P."/>
            <person name="Bell-Sakyi L."/>
            <person name="Cui X.M."/>
            <person name="Yuan T.T."/>
            <person name="Jiang B.G."/>
            <person name="Yang W.F."/>
            <person name="Lam T.T."/>
            <person name="Chang Q.C."/>
            <person name="Ding S.J."/>
            <person name="Wang X.J."/>
            <person name="Zhu J.G."/>
            <person name="Ruan X.D."/>
            <person name="Zhao L."/>
            <person name="Wei J.T."/>
            <person name="Ye R.Z."/>
            <person name="Que T.C."/>
            <person name="Du C.H."/>
            <person name="Zhou Y.H."/>
            <person name="Cheng J.X."/>
            <person name="Dai P.F."/>
            <person name="Guo W.B."/>
            <person name="Han X.H."/>
            <person name="Huang E.J."/>
            <person name="Li L.F."/>
            <person name="Wei W."/>
            <person name="Gao Y.C."/>
            <person name="Liu J.Z."/>
            <person name="Shao H.Z."/>
            <person name="Wang X."/>
            <person name="Wang C.C."/>
            <person name="Yang T.C."/>
            <person name="Huo Q.B."/>
            <person name="Li W."/>
            <person name="Chen H.Y."/>
            <person name="Chen S.E."/>
            <person name="Zhou L.G."/>
            <person name="Ni X.B."/>
            <person name="Tian J.H."/>
            <person name="Sheng Y."/>
            <person name="Liu T."/>
            <person name="Pan Y.S."/>
            <person name="Xia L.Y."/>
            <person name="Li J."/>
            <person name="Zhao F."/>
            <person name="Cao W.C."/>
        </authorList>
    </citation>
    <scope>NUCLEOTIDE SEQUENCE [LARGE SCALE GENOMIC DNA]</scope>
    <source>
        <strain evidence="1">HaeL-2018</strain>
    </source>
</reference>
<dbReference type="AlphaFoldDB" id="A0A9J6FXY4"/>
<organism evidence="1 2">
    <name type="scientific">Haemaphysalis longicornis</name>
    <name type="common">Bush tick</name>
    <dbReference type="NCBI Taxonomy" id="44386"/>
    <lineage>
        <taxon>Eukaryota</taxon>
        <taxon>Metazoa</taxon>
        <taxon>Ecdysozoa</taxon>
        <taxon>Arthropoda</taxon>
        <taxon>Chelicerata</taxon>
        <taxon>Arachnida</taxon>
        <taxon>Acari</taxon>
        <taxon>Parasitiformes</taxon>
        <taxon>Ixodida</taxon>
        <taxon>Ixodoidea</taxon>
        <taxon>Ixodidae</taxon>
        <taxon>Haemaphysalinae</taxon>
        <taxon>Haemaphysalis</taxon>
    </lineage>
</organism>
<accession>A0A9J6FXY4</accession>
<evidence type="ECO:0000313" key="2">
    <source>
        <dbReference type="Proteomes" id="UP000821853"/>
    </source>
</evidence>
<evidence type="ECO:0000313" key="1">
    <source>
        <dbReference type="EMBL" id="KAH9367193.1"/>
    </source>
</evidence>
<dbReference type="Proteomes" id="UP000821853">
    <property type="component" value="Chromosome 2"/>
</dbReference>
<sequence length="140" mass="16159">MFQRTRDQTERLVRRDTYYSAFRKFRARSAQAKEVALRKISNEQTKKCLFGDPFKLAFNKFRPPVCLPSLLCPDGTQTVSQAHSARVSLDAQIRKDSPQTDIVEHAQEREVAAQPYPKTPHDIPFTEFEVQGMVQSTMLR</sequence>
<dbReference type="EMBL" id="JABSTR010000004">
    <property type="protein sequence ID" value="KAH9367193.1"/>
    <property type="molecule type" value="Genomic_DNA"/>
</dbReference>
<keyword evidence="2" id="KW-1185">Reference proteome</keyword>
<protein>
    <submittedName>
        <fullName evidence="1">Uncharacterized protein</fullName>
    </submittedName>
</protein>